<proteinExistence type="predicted"/>
<protein>
    <recommendedName>
        <fullName evidence="3">DDE-1 domain-containing protein</fullName>
    </recommendedName>
</protein>
<dbReference type="Proteomes" id="UP000499080">
    <property type="component" value="Unassembled WGS sequence"/>
</dbReference>
<keyword evidence="2" id="KW-1185">Reference proteome</keyword>
<reference evidence="1 2" key="1">
    <citation type="journal article" date="2019" name="Sci. Rep.">
        <title>Orb-weaving spider Araneus ventricosus genome elucidates the spidroin gene catalogue.</title>
        <authorList>
            <person name="Kono N."/>
            <person name="Nakamura H."/>
            <person name="Ohtoshi R."/>
            <person name="Moran D.A.P."/>
            <person name="Shinohara A."/>
            <person name="Yoshida Y."/>
            <person name="Fujiwara M."/>
            <person name="Mori M."/>
            <person name="Tomita M."/>
            <person name="Arakawa K."/>
        </authorList>
    </citation>
    <scope>NUCLEOTIDE SEQUENCE [LARGE SCALE GENOMIC DNA]</scope>
</reference>
<dbReference type="EMBL" id="BGPR01000712">
    <property type="protein sequence ID" value="GBM32590.1"/>
    <property type="molecule type" value="Genomic_DNA"/>
</dbReference>
<gene>
    <name evidence="1" type="ORF">AVEN_195552_1</name>
</gene>
<dbReference type="AlphaFoldDB" id="A0A4Y2ETP7"/>
<accession>A0A4Y2ETP7</accession>
<evidence type="ECO:0008006" key="3">
    <source>
        <dbReference type="Google" id="ProtNLM"/>
    </source>
</evidence>
<evidence type="ECO:0000313" key="2">
    <source>
        <dbReference type="Proteomes" id="UP000499080"/>
    </source>
</evidence>
<comment type="caution">
    <text evidence="1">The sequence shown here is derived from an EMBL/GenBank/DDBJ whole genome shotgun (WGS) entry which is preliminary data.</text>
</comment>
<evidence type="ECO:0000313" key="1">
    <source>
        <dbReference type="EMBL" id="GBM32590.1"/>
    </source>
</evidence>
<sequence>MSKCKSATSDWQSTFLKHKKSVSFRTPQATSLSRVTNFNRKNAVTFFTNVASIYDQFKFKCPDIYNVDETGVTTAQNPRKTIANKGNKQVGAVTTLEPGNLVTMTHAVSAKGNSVSTFFVFPRQSFKCDFDSDASQGDSGL</sequence>
<name>A0A4Y2ETP7_ARAVE</name>
<organism evidence="1 2">
    <name type="scientific">Araneus ventricosus</name>
    <name type="common">Orbweaver spider</name>
    <name type="synonym">Epeira ventricosa</name>
    <dbReference type="NCBI Taxonomy" id="182803"/>
    <lineage>
        <taxon>Eukaryota</taxon>
        <taxon>Metazoa</taxon>
        <taxon>Ecdysozoa</taxon>
        <taxon>Arthropoda</taxon>
        <taxon>Chelicerata</taxon>
        <taxon>Arachnida</taxon>
        <taxon>Araneae</taxon>
        <taxon>Araneomorphae</taxon>
        <taxon>Entelegynae</taxon>
        <taxon>Araneoidea</taxon>
        <taxon>Araneidae</taxon>
        <taxon>Araneus</taxon>
    </lineage>
</organism>
<dbReference type="OrthoDB" id="4327074at2759"/>